<name>A0A1H6V8U7_9FIRM</name>
<protein>
    <submittedName>
        <fullName evidence="5">NADH-FMN oxidoreductase RutF, flavin reductase (DIM6/NTAB) family</fullName>
    </submittedName>
</protein>
<dbReference type="STRING" id="84035.SAMN05660742_102202"/>
<feature type="domain" description="Flavin reductase like" evidence="4">
    <location>
        <begin position="12"/>
        <end position="153"/>
    </location>
</feature>
<reference evidence="5 6" key="1">
    <citation type="submission" date="2016-10" db="EMBL/GenBank/DDBJ databases">
        <authorList>
            <person name="de Groot N.N."/>
        </authorList>
    </citation>
    <scope>NUCLEOTIDE SEQUENCE [LARGE SCALE GENOMIC DNA]</scope>
    <source>
        <strain evidence="5 6">DSM 2179</strain>
    </source>
</reference>
<dbReference type="AlphaFoldDB" id="A0A1H6V8U7"/>
<dbReference type="InterPro" id="IPR052174">
    <property type="entry name" value="Flavoredoxin"/>
</dbReference>
<evidence type="ECO:0000259" key="4">
    <source>
        <dbReference type="SMART" id="SM00903"/>
    </source>
</evidence>
<dbReference type="SMART" id="SM00903">
    <property type="entry name" value="Flavin_Reduct"/>
    <property type="match status" value="1"/>
</dbReference>
<evidence type="ECO:0000256" key="3">
    <source>
        <dbReference type="ARBA" id="ARBA00038054"/>
    </source>
</evidence>
<dbReference type="InterPro" id="IPR002563">
    <property type="entry name" value="Flavin_Rdtase-like_dom"/>
</dbReference>
<comment type="similarity">
    <text evidence="3">Belongs to the flavoredoxin family.</text>
</comment>
<dbReference type="PANTHER" id="PTHR43567">
    <property type="entry name" value="FLAVOREDOXIN-RELATED-RELATED"/>
    <property type="match status" value="1"/>
</dbReference>
<dbReference type="SUPFAM" id="SSF50475">
    <property type="entry name" value="FMN-binding split barrel"/>
    <property type="match status" value="1"/>
</dbReference>
<keyword evidence="2" id="KW-0285">Flavoprotein</keyword>
<evidence type="ECO:0000256" key="2">
    <source>
        <dbReference type="ARBA" id="ARBA00022630"/>
    </source>
</evidence>
<sequence length="180" mass="19918">MREMDIGKAFTFLESGPVTLVTTFDGKKNNIMTISWHMIMDFSPHIAISTGPWNTSFEVMMRTKECVIAVPGVNLIEAVIGIGTVNGDIVDKFDKFSLTSLAAKTVKAPLIKECLKCIECKVIDYVEKHGLVILSGERAWINETAVEQRTFHAVGDGTFIVDGEMMEYRAMMGNRLPPGV</sequence>
<dbReference type="Pfam" id="PF01613">
    <property type="entry name" value="Flavin_Reduct"/>
    <property type="match status" value="1"/>
</dbReference>
<dbReference type="EMBL" id="FNZK01000002">
    <property type="protein sequence ID" value="SEI99334.1"/>
    <property type="molecule type" value="Genomic_DNA"/>
</dbReference>
<comment type="cofactor">
    <cofactor evidence="1">
        <name>FMN</name>
        <dbReference type="ChEBI" id="CHEBI:58210"/>
    </cofactor>
</comment>
<evidence type="ECO:0000313" key="6">
    <source>
        <dbReference type="Proteomes" id="UP000199662"/>
    </source>
</evidence>
<dbReference type="Gene3D" id="2.30.110.10">
    <property type="entry name" value="Electron Transport, Fmn-binding Protein, Chain A"/>
    <property type="match status" value="1"/>
</dbReference>
<proteinExistence type="inferred from homology"/>
<dbReference type="GO" id="GO:0016646">
    <property type="term" value="F:oxidoreductase activity, acting on the CH-NH group of donors, NAD or NADP as acceptor"/>
    <property type="evidence" value="ECO:0007669"/>
    <property type="project" value="UniProtKB-ARBA"/>
</dbReference>
<dbReference type="GO" id="GO:0010181">
    <property type="term" value="F:FMN binding"/>
    <property type="evidence" value="ECO:0007669"/>
    <property type="project" value="InterPro"/>
</dbReference>
<dbReference type="PANTHER" id="PTHR43567:SF1">
    <property type="entry name" value="FLAVOREDOXIN"/>
    <property type="match status" value="1"/>
</dbReference>
<accession>A0A1H6V8U7</accession>
<dbReference type="InterPro" id="IPR012349">
    <property type="entry name" value="Split_barrel_FMN-bd"/>
</dbReference>
<keyword evidence="6" id="KW-1185">Reference proteome</keyword>
<gene>
    <name evidence="5" type="ORF">SAMN05660742_102202</name>
</gene>
<evidence type="ECO:0000313" key="5">
    <source>
        <dbReference type="EMBL" id="SEI99334.1"/>
    </source>
</evidence>
<dbReference type="Proteomes" id="UP000199662">
    <property type="component" value="Unassembled WGS sequence"/>
</dbReference>
<dbReference type="RefSeq" id="WP_091829039.1">
    <property type="nucleotide sequence ID" value="NZ_FNZK01000002.1"/>
</dbReference>
<organism evidence="5 6">
    <name type="scientific">Propionispira arboris</name>
    <dbReference type="NCBI Taxonomy" id="84035"/>
    <lineage>
        <taxon>Bacteria</taxon>
        <taxon>Bacillati</taxon>
        <taxon>Bacillota</taxon>
        <taxon>Negativicutes</taxon>
        <taxon>Selenomonadales</taxon>
        <taxon>Selenomonadaceae</taxon>
        <taxon>Propionispira</taxon>
    </lineage>
</organism>
<evidence type="ECO:0000256" key="1">
    <source>
        <dbReference type="ARBA" id="ARBA00001917"/>
    </source>
</evidence>